<reference evidence="1" key="1">
    <citation type="submission" date="2022-06" db="EMBL/GenBank/DDBJ databases">
        <title>Phylogenomic reconstructions and comparative analyses of Kickxellomycotina fungi.</title>
        <authorList>
            <person name="Reynolds N.K."/>
            <person name="Stajich J.E."/>
            <person name="Barry K."/>
            <person name="Grigoriev I.V."/>
            <person name="Crous P."/>
            <person name="Smith M.E."/>
        </authorList>
    </citation>
    <scope>NUCLEOTIDE SEQUENCE</scope>
    <source>
        <strain evidence="1">RSA 2271</strain>
    </source>
</reference>
<accession>A0ACC1HPC7</accession>
<comment type="caution">
    <text evidence="1">The sequence shown here is derived from an EMBL/GenBank/DDBJ whole genome shotgun (WGS) entry which is preliminary data.</text>
</comment>
<organism evidence="1 2">
    <name type="scientific">Spiromyces aspiralis</name>
    <dbReference type="NCBI Taxonomy" id="68401"/>
    <lineage>
        <taxon>Eukaryota</taxon>
        <taxon>Fungi</taxon>
        <taxon>Fungi incertae sedis</taxon>
        <taxon>Zoopagomycota</taxon>
        <taxon>Kickxellomycotina</taxon>
        <taxon>Kickxellomycetes</taxon>
        <taxon>Kickxellales</taxon>
        <taxon>Kickxellaceae</taxon>
        <taxon>Spiromyces</taxon>
    </lineage>
</organism>
<keyword evidence="2" id="KW-1185">Reference proteome</keyword>
<feature type="non-terminal residue" evidence="1">
    <location>
        <position position="184"/>
    </location>
</feature>
<gene>
    <name evidence="1" type="ORF">EV182_008652</name>
</gene>
<sequence>MAEQLRRNGFGRRTFRLEEEVMDDTMTNQGKVQCMSAKVHIVRSDLTADEIRDKERAQQWQAPPGYQRSTNESQFDVASKALDKYGGPFDHKTKHWVVCLTVDAHWDPELGVILGHAALGGGGRGRRLGVFGSHTTHAWPACLEEIAPCFLDDTPTDTSILANDANECGTYWRAANIGMGAFLH</sequence>
<name>A0ACC1HPC7_9FUNG</name>
<proteinExistence type="predicted"/>
<evidence type="ECO:0000313" key="1">
    <source>
        <dbReference type="EMBL" id="KAJ1676204.1"/>
    </source>
</evidence>
<dbReference type="EMBL" id="JAMZIH010004612">
    <property type="protein sequence ID" value="KAJ1676204.1"/>
    <property type="molecule type" value="Genomic_DNA"/>
</dbReference>
<protein>
    <submittedName>
        <fullName evidence="1">Uncharacterized protein</fullName>
    </submittedName>
</protein>
<evidence type="ECO:0000313" key="2">
    <source>
        <dbReference type="Proteomes" id="UP001145114"/>
    </source>
</evidence>
<dbReference type="Proteomes" id="UP001145114">
    <property type="component" value="Unassembled WGS sequence"/>
</dbReference>